<reference evidence="2" key="1">
    <citation type="submission" date="2022-09" db="EMBL/GenBank/DDBJ databases">
        <title>Actin cytoskeleton and complex cell architecture in an #Asgard archaeon.</title>
        <authorList>
            <person name="Ponce Toledo R.I."/>
            <person name="Schleper C."/>
            <person name="Rodrigues Oliveira T."/>
            <person name="Wollweber F."/>
            <person name="Xu J."/>
            <person name="Rittmann S."/>
            <person name="Klingl A."/>
            <person name="Pilhofer M."/>
        </authorList>
    </citation>
    <scope>NUCLEOTIDE SEQUENCE</scope>
    <source>
        <strain evidence="2">B-35</strain>
    </source>
</reference>
<name>A0ABY6HPK8_9ARCH</name>
<gene>
    <name evidence="2" type="ORF">NEF87_001651</name>
</gene>
<sequence>MAIVQRDIKENLTESESKKEEQETLYKVYPDMRRNINYDKREITFEVSLPGVKKEDISLKSLPNWFHLNAKRGQLMYSANQNFGKKIIPEKTTAKYENGLLTIWAKIPDPFDGAKEINF</sequence>
<evidence type="ECO:0000256" key="1">
    <source>
        <dbReference type="SAM" id="MobiDB-lite"/>
    </source>
</evidence>
<keyword evidence="3" id="KW-1185">Reference proteome</keyword>
<evidence type="ECO:0000313" key="3">
    <source>
        <dbReference type="Proteomes" id="UP001208689"/>
    </source>
</evidence>
<dbReference type="Gene3D" id="2.60.40.790">
    <property type="match status" value="1"/>
</dbReference>
<dbReference type="InterPro" id="IPR008978">
    <property type="entry name" value="HSP20-like_chaperone"/>
</dbReference>
<dbReference type="EMBL" id="CP104013">
    <property type="protein sequence ID" value="UYP45366.1"/>
    <property type="molecule type" value="Genomic_DNA"/>
</dbReference>
<organism evidence="2 3">
    <name type="scientific">Candidatus Lokiarchaeum ossiferum</name>
    <dbReference type="NCBI Taxonomy" id="2951803"/>
    <lineage>
        <taxon>Archaea</taxon>
        <taxon>Promethearchaeati</taxon>
        <taxon>Promethearchaeota</taxon>
        <taxon>Promethearchaeia</taxon>
        <taxon>Promethearchaeales</taxon>
        <taxon>Promethearchaeaceae</taxon>
        <taxon>Candidatus Lokiarchaeum</taxon>
    </lineage>
</organism>
<proteinExistence type="predicted"/>
<dbReference type="Proteomes" id="UP001208689">
    <property type="component" value="Chromosome"/>
</dbReference>
<protein>
    <recommendedName>
        <fullName evidence="4">Hsp20/alpha crystallin family protein</fullName>
    </recommendedName>
</protein>
<feature type="region of interest" description="Disordered" evidence="1">
    <location>
        <begin position="1"/>
        <end position="20"/>
    </location>
</feature>
<evidence type="ECO:0008006" key="4">
    <source>
        <dbReference type="Google" id="ProtNLM"/>
    </source>
</evidence>
<dbReference type="SUPFAM" id="SSF49764">
    <property type="entry name" value="HSP20-like chaperones"/>
    <property type="match status" value="1"/>
</dbReference>
<dbReference type="CDD" id="cd00298">
    <property type="entry name" value="ACD_sHsps_p23-like"/>
    <property type="match status" value="1"/>
</dbReference>
<evidence type="ECO:0000313" key="2">
    <source>
        <dbReference type="EMBL" id="UYP45366.1"/>
    </source>
</evidence>
<accession>A0ABY6HPK8</accession>